<dbReference type="Pfam" id="PF09344">
    <property type="entry name" value="Cas_CT1975"/>
    <property type="match status" value="1"/>
</dbReference>
<protein>
    <submittedName>
        <fullName evidence="1">CRISPR system CASCADE complex protein CasC</fullName>
    </submittedName>
</protein>
<comment type="caution">
    <text evidence="1">The sequence shown here is derived from an EMBL/GenBank/DDBJ whole genome shotgun (WGS) entry which is preliminary data.</text>
</comment>
<dbReference type="AlphaFoldDB" id="A0A6V6Y2Y9"/>
<evidence type="ECO:0000313" key="2">
    <source>
        <dbReference type="Proteomes" id="UP000586454"/>
    </source>
</evidence>
<sequence length="358" mass="39507">MNNQRLFVDVHAIQTVPPSNMNRDDTGSPKTALYGGVRRARVSSQAWKRAIRQYFNEQGESSNVGVRTKQVVDYVAKKRIDLDPEKSEEEAVELAAKTFERLDIKTSLVDERMKTQVLIFLGDAQAEALAEAALSGVKDKKQLQAIFKKNPAVDIALFGRMVAKAPSLKEEASCQIAHAISTHGVQTEFDFFTAVDDMASEDNAGAGMLGTVEYNSSTLYRYGNIAAHELLKKLGDKEQTIRSICLFIESFVNAMPTGKINTFANQTLPQALVVALRKDRPVNLVSAYEEPVRSSSGYAKHSIDKLFDEMNKAETFVQPAGEVLYLNTLSNQGPETGKKDNLHDLLESLATSLEQAID</sequence>
<organism evidence="1 2">
    <name type="scientific">Aedoeadaptatus nemausensis</name>
    <dbReference type="NCBI Taxonomy" id="2582829"/>
    <lineage>
        <taxon>Bacteria</taxon>
        <taxon>Bacillati</taxon>
        <taxon>Bacillota</taxon>
        <taxon>Tissierellia</taxon>
        <taxon>Tissierellales</taxon>
        <taxon>Peptoniphilaceae</taxon>
        <taxon>Aedoeadaptatus</taxon>
    </lineage>
</organism>
<dbReference type="Proteomes" id="UP000586454">
    <property type="component" value="Unassembled WGS sequence"/>
</dbReference>
<dbReference type="EMBL" id="CAIJCS010000018">
    <property type="protein sequence ID" value="CAC9930261.1"/>
    <property type="molecule type" value="Genomic_DNA"/>
</dbReference>
<evidence type="ECO:0000313" key="1">
    <source>
        <dbReference type="EMBL" id="CAC9930261.1"/>
    </source>
</evidence>
<reference evidence="1 2" key="1">
    <citation type="submission" date="2020-06" db="EMBL/GenBank/DDBJ databases">
        <authorList>
            <person name="Criscuolo A."/>
        </authorList>
    </citation>
    <scope>NUCLEOTIDE SEQUENCE [LARGE SCALE GENOMIC DNA]</scope>
    <source>
        <strain evidence="1">1804121828</strain>
    </source>
</reference>
<proteinExistence type="predicted"/>
<accession>A0A6V6Y2Y9</accession>
<dbReference type="InterPro" id="IPR010148">
    <property type="entry name" value="CRISPR-assoc_prot_CT1975"/>
</dbReference>
<gene>
    <name evidence="1" type="ORF">PEPNEM18_00871</name>
</gene>
<name>A0A6V6Y2Y9_9FIRM</name>
<dbReference type="RefSeq" id="WP_180499634.1">
    <property type="nucleotide sequence ID" value="NZ_CAIJCS010000018.1"/>
</dbReference>
<keyword evidence="2" id="KW-1185">Reference proteome</keyword>
<dbReference type="NCBIfam" id="TIGR01869">
    <property type="entry name" value="casC_Cse4"/>
    <property type="match status" value="1"/>
</dbReference>